<dbReference type="Proteomes" id="UP000243081">
    <property type="component" value="Unassembled WGS sequence"/>
</dbReference>
<feature type="chain" id="PRO_5008104570" description="Blue (type 1) copper domain-containing protein" evidence="1">
    <location>
        <begin position="23"/>
        <end position="197"/>
    </location>
</feature>
<reference evidence="2 3" key="1">
    <citation type="submission" date="2016-03" db="EMBL/GenBank/DDBJ databases">
        <title>Fine-scale spatial genetic structure of a fungal parasite of coffee scale insects.</title>
        <authorList>
            <person name="Jackson D."/>
            <person name="Zemenick K.A."/>
            <person name="Malloure B."/>
            <person name="Quandt C.A."/>
            <person name="James T.Y."/>
        </authorList>
    </citation>
    <scope>NUCLEOTIDE SEQUENCE [LARGE SCALE GENOMIC DNA]</scope>
    <source>
        <strain evidence="2 3">UM487</strain>
    </source>
</reference>
<protein>
    <recommendedName>
        <fullName evidence="4">Blue (type 1) copper domain-containing protein</fullName>
    </recommendedName>
</protein>
<dbReference type="InterPro" id="IPR008972">
    <property type="entry name" value="Cupredoxin"/>
</dbReference>
<dbReference type="PANTHER" id="PTHR34883:SF17">
    <property type="entry name" value="CUPREDOXIN"/>
    <property type="match status" value="1"/>
</dbReference>
<feature type="signal peptide" evidence="1">
    <location>
        <begin position="1"/>
        <end position="22"/>
    </location>
</feature>
<keyword evidence="3" id="KW-1185">Reference proteome</keyword>
<dbReference type="InterPro" id="IPR052953">
    <property type="entry name" value="Ser-rich/MCO-related"/>
</dbReference>
<proteinExistence type="predicted"/>
<dbReference type="SUPFAM" id="SSF49503">
    <property type="entry name" value="Cupredoxins"/>
    <property type="match status" value="1"/>
</dbReference>
<evidence type="ECO:0008006" key="4">
    <source>
        <dbReference type="Google" id="ProtNLM"/>
    </source>
</evidence>
<dbReference type="OrthoDB" id="5421909at2759"/>
<accession>A0A179IMN9</accession>
<dbReference type="EMBL" id="LUKN01000317">
    <property type="protein sequence ID" value="OAR03132.1"/>
    <property type="molecule type" value="Genomic_DNA"/>
</dbReference>
<evidence type="ECO:0000313" key="3">
    <source>
        <dbReference type="Proteomes" id="UP000243081"/>
    </source>
</evidence>
<organism evidence="2 3">
    <name type="scientific">Cordyceps confragosa</name>
    <name type="common">Lecanicillium lecanii</name>
    <dbReference type="NCBI Taxonomy" id="2714763"/>
    <lineage>
        <taxon>Eukaryota</taxon>
        <taxon>Fungi</taxon>
        <taxon>Dikarya</taxon>
        <taxon>Ascomycota</taxon>
        <taxon>Pezizomycotina</taxon>
        <taxon>Sordariomycetes</taxon>
        <taxon>Hypocreomycetidae</taxon>
        <taxon>Hypocreales</taxon>
        <taxon>Cordycipitaceae</taxon>
        <taxon>Akanthomyces</taxon>
    </lineage>
</organism>
<dbReference type="CDD" id="cd00920">
    <property type="entry name" value="Cupredoxin"/>
    <property type="match status" value="1"/>
</dbReference>
<keyword evidence="1" id="KW-0732">Signal</keyword>
<dbReference type="PANTHER" id="PTHR34883">
    <property type="entry name" value="SERINE-RICH PROTEIN, PUTATIVE-RELATED-RELATED"/>
    <property type="match status" value="1"/>
</dbReference>
<dbReference type="OMA" id="GTFNMPV"/>
<gene>
    <name evidence="2" type="ORF">LLEC1_05509</name>
</gene>
<evidence type="ECO:0000313" key="2">
    <source>
        <dbReference type="EMBL" id="OAR03132.1"/>
    </source>
</evidence>
<dbReference type="Gene3D" id="2.60.40.420">
    <property type="entry name" value="Cupredoxins - blue copper proteins"/>
    <property type="match status" value="1"/>
</dbReference>
<evidence type="ECO:0000256" key="1">
    <source>
        <dbReference type="SAM" id="SignalP"/>
    </source>
</evidence>
<comment type="caution">
    <text evidence="2">The sequence shown here is derived from an EMBL/GenBank/DDBJ whole genome shotgun (WGS) entry which is preliminary data.</text>
</comment>
<sequence>MKLIEFFHASVAALGLLSPAAARAYSRSDGFVIRRNELTKAPGSRLIPVVVGGPQDLFVPNLVYAKVGDVVQFQFSSGNHTVTQSNETSACQPMQTSDPKAIHSGHIPFEPGQKNVGTFTMVVQSTKPMLIYCATGPHCQLGQVMAINPDDDTQLPKYAKASQSTKASVDAKHVVGGIVGTMRLEDALFVPPPPEEE</sequence>
<name>A0A179IMN9_CORDF</name>
<dbReference type="AlphaFoldDB" id="A0A179IMN9"/>